<evidence type="ECO:0000313" key="2">
    <source>
        <dbReference type="Proteomes" id="UP000622860"/>
    </source>
</evidence>
<protein>
    <submittedName>
        <fullName evidence="1">Uncharacterized protein</fullName>
    </submittedName>
</protein>
<dbReference type="EMBL" id="BMFR01000001">
    <property type="protein sequence ID" value="GGG61443.1"/>
    <property type="molecule type" value="Genomic_DNA"/>
</dbReference>
<proteinExistence type="predicted"/>
<organism evidence="1 2">
    <name type="scientific">Virgibacillus oceani</name>
    <dbReference type="NCBI Taxonomy" id="1479511"/>
    <lineage>
        <taxon>Bacteria</taxon>
        <taxon>Bacillati</taxon>
        <taxon>Bacillota</taxon>
        <taxon>Bacilli</taxon>
        <taxon>Bacillales</taxon>
        <taxon>Bacillaceae</taxon>
        <taxon>Virgibacillus</taxon>
    </lineage>
</organism>
<dbReference type="Proteomes" id="UP000622860">
    <property type="component" value="Unassembled WGS sequence"/>
</dbReference>
<reference evidence="1" key="2">
    <citation type="submission" date="2020-09" db="EMBL/GenBank/DDBJ databases">
        <authorList>
            <person name="Sun Q."/>
            <person name="Zhou Y."/>
        </authorList>
    </citation>
    <scope>NUCLEOTIDE SEQUENCE</scope>
    <source>
        <strain evidence="1">CGMCC 1.12754</strain>
    </source>
</reference>
<dbReference type="AlphaFoldDB" id="A0A917LWH0"/>
<reference evidence="1" key="1">
    <citation type="journal article" date="2014" name="Int. J. Syst. Evol. Microbiol.">
        <title>Complete genome sequence of Corynebacterium casei LMG S-19264T (=DSM 44701T), isolated from a smear-ripened cheese.</title>
        <authorList>
            <consortium name="US DOE Joint Genome Institute (JGI-PGF)"/>
            <person name="Walter F."/>
            <person name="Albersmeier A."/>
            <person name="Kalinowski J."/>
            <person name="Ruckert C."/>
        </authorList>
    </citation>
    <scope>NUCLEOTIDE SEQUENCE</scope>
    <source>
        <strain evidence="1">CGMCC 1.12754</strain>
    </source>
</reference>
<keyword evidence="2" id="KW-1185">Reference proteome</keyword>
<evidence type="ECO:0000313" key="1">
    <source>
        <dbReference type="EMBL" id="GGG61443.1"/>
    </source>
</evidence>
<sequence length="130" mass="15586">MGKVIVGRRNVKVTIFEALSRNQKQINRVQNLRELPFRFQNSLEALDYLESTYGNGNEFGEGIIVPYKNKKKQYSIGSWDDFGDLYKIRIAKVEWVEKKKECPKRIWSIFRRKRNINIEDIKQFAEDYYQ</sequence>
<comment type="caution">
    <text evidence="1">The sequence shown here is derived from an EMBL/GenBank/DDBJ whole genome shotgun (WGS) entry which is preliminary data.</text>
</comment>
<dbReference type="RefSeq" id="WP_188453386.1">
    <property type="nucleotide sequence ID" value="NZ_BMFR01000001.1"/>
</dbReference>
<accession>A0A917LWH0</accession>
<gene>
    <name evidence="1" type="ORF">GCM10011398_00920</name>
</gene>
<name>A0A917LWH0_9BACI</name>